<reference evidence="14" key="1">
    <citation type="submission" date="2025-08" db="UniProtKB">
        <authorList>
            <consortium name="RefSeq"/>
        </authorList>
    </citation>
    <scope>IDENTIFICATION</scope>
</reference>
<keyword evidence="10" id="KW-0407">Ion channel</keyword>
<dbReference type="Pfam" id="PF03189">
    <property type="entry name" value="Otopetrin"/>
    <property type="match status" value="1"/>
</dbReference>
<keyword evidence="12" id="KW-0732">Signal</keyword>
<keyword evidence="6" id="KW-0375">Hydrogen ion transport</keyword>
<evidence type="ECO:0000256" key="8">
    <source>
        <dbReference type="ARBA" id="ARBA00023065"/>
    </source>
</evidence>
<dbReference type="GeneID" id="106820387"/>
<evidence type="ECO:0000256" key="6">
    <source>
        <dbReference type="ARBA" id="ARBA00022781"/>
    </source>
</evidence>
<feature type="transmembrane region" description="Helical" evidence="11">
    <location>
        <begin position="139"/>
        <end position="156"/>
    </location>
</feature>
<gene>
    <name evidence="14" type="primary">LOC106820387</name>
</gene>
<name>A0ABM1F7H4_PRICU</name>
<evidence type="ECO:0000313" key="13">
    <source>
        <dbReference type="Proteomes" id="UP000695022"/>
    </source>
</evidence>
<keyword evidence="8" id="KW-0406">Ion transport</keyword>
<dbReference type="PANTHER" id="PTHR21522">
    <property type="entry name" value="PROTON CHANNEL OTOP"/>
    <property type="match status" value="1"/>
</dbReference>
<evidence type="ECO:0000256" key="5">
    <source>
        <dbReference type="ARBA" id="ARBA00022692"/>
    </source>
</evidence>
<comment type="subcellular location">
    <subcellularLocation>
        <location evidence="1">Cell membrane</location>
        <topology evidence="1">Multi-pass membrane protein</topology>
    </subcellularLocation>
</comment>
<dbReference type="RefSeq" id="XP_014680395.1">
    <property type="nucleotide sequence ID" value="XM_014824909.1"/>
</dbReference>
<dbReference type="InterPro" id="IPR004878">
    <property type="entry name" value="Otopetrin"/>
</dbReference>
<evidence type="ECO:0000256" key="10">
    <source>
        <dbReference type="ARBA" id="ARBA00023303"/>
    </source>
</evidence>
<evidence type="ECO:0000256" key="1">
    <source>
        <dbReference type="ARBA" id="ARBA00004651"/>
    </source>
</evidence>
<sequence length="210" mass="23842">MGTILGIFVFFMLAQSDDEHRQEGARIVSNAHELLLRICTLVGCVCAFRYTSRLVDAHGCDNTFLDDFLLFASLPMFYVYCGFGVMAAAFTPMSSVVVGTLVLYAVSFFEMPLQTTFIMDGLRRGADARLARRKPGRGIIMFVLIANLCVWLVLTFEVKTQLQVVETAFYGYTTWTIISKLCVPLTIFYRFHSAVCLWDIWDHAYKEHPL</sequence>
<evidence type="ECO:0000256" key="7">
    <source>
        <dbReference type="ARBA" id="ARBA00022989"/>
    </source>
</evidence>
<dbReference type="Proteomes" id="UP000695022">
    <property type="component" value="Unplaced"/>
</dbReference>
<evidence type="ECO:0000256" key="4">
    <source>
        <dbReference type="ARBA" id="ARBA00022475"/>
    </source>
</evidence>
<feature type="transmembrane region" description="Helical" evidence="11">
    <location>
        <begin position="64"/>
        <end position="90"/>
    </location>
</feature>
<keyword evidence="4" id="KW-1003">Cell membrane</keyword>
<feature type="transmembrane region" description="Helical" evidence="11">
    <location>
        <begin position="96"/>
        <end position="118"/>
    </location>
</feature>
<keyword evidence="5 11" id="KW-0812">Transmembrane</keyword>
<comment type="similarity">
    <text evidence="2">Belongs to the otopetrin family.</text>
</comment>
<evidence type="ECO:0000313" key="14">
    <source>
        <dbReference type="RefSeq" id="XP_014680395.1"/>
    </source>
</evidence>
<evidence type="ECO:0000256" key="9">
    <source>
        <dbReference type="ARBA" id="ARBA00023136"/>
    </source>
</evidence>
<accession>A0ABM1F7H4</accession>
<feature type="signal peptide" evidence="12">
    <location>
        <begin position="1"/>
        <end position="16"/>
    </location>
</feature>
<keyword evidence="7 11" id="KW-1133">Transmembrane helix</keyword>
<proteinExistence type="inferred from homology"/>
<feature type="transmembrane region" description="Helical" evidence="11">
    <location>
        <begin position="168"/>
        <end position="189"/>
    </location>
</feature>
<evidence type="ECO:0000256" key="12">
    <source>
        <dbReference type="SAM" id="SignalP"/>
    </source>
</evidence>
<evidence type="ECO:0000256" key="3">
    <source>
        <dbReference type="ARBA" id="ARBA00022448"/>
    </source>
</evidence>
<organism evidence="13 14">
    <name type="scientific">Priapulus caudatus</name>
    <name type="common">Priapulid worm</name>
    <dbReference type="NCBI Taxonomy" id="37621"/>
    <lineage>
        <taxon>Eukaryota</taxon>
        <taxon>Metazoa</taxon>
        <taxon>Ecdysozoa</taxon>
        <taxon>Scalidophora</taxon>
        <taxon>Priapulida</taxon>
        <taxon>Priapulimorpha</taxon>
        <taxon>Priapulimorphida</taxon>
        <taxon>Priapulidae</taxon>
        <taxon>Priapulus</taxon>
    </lineage>
</organism>
<feature type="chain" id="PRO_5046253532" evidence="12">
    <location>
        <begin position="17"/>
        <end position="210"/>
    </location>
</feature>
<evidence type="ECO:0000256" key="2">
    <source>
        <dbReference type="ARBA" id="ARBA00006513"/>
    </source>
</evidence>
<dbReference type="PANTHER" id="PTHR21522:SF58">
    <property type="entry name" value="AGAP000074-PA"/>
    <property type="match status" value="1"/>
</dbReference>
<keyword evidence="13" id="KW-1185">Reference proteome</keyword>
<evidence type="ECO:0000256" key="11">
    <source>
        <dbReference type="SAM" id="Phobius"/>
    </source>
</evidence>
<keyword evidence="9 11" id="KW-0472">Membrane</keyword>
<protein>
    <submittedName>
        <fullName evidence="14">Otopetrin-2-like</fullName>
    </submittedName>
</protein>
<keyword evidence="3" id="KW-0813">Transport</keyword>